<dbReference type="Pfam" id="PF00528">
    <property type="entry name" value="BPD_transp_1"/>
    <property type="match status" value="1"/>
</dbReference>
<comment type="similarity">
    <text evidence="7">Belongs to the binding-protein-dependent transport system permease family.</text>
</comment>
<dbReference type="EMBL" id="JADKYB010000006">
    <property type="protein sequence ID" value="MBM9505367.1"/>
    <property type="molecule type" value="Genomic_DNA"/>
</dbReference>
<feature type="transmembrane region" description="Helical" evidence="7">
    <location>
        <begin position="163"/>
        <end position="183"/>
    </location>
</feature>
<evidence type="ECO:0000313" key="10">
    <source>
        <dbReference type="Proteomes" id="UP000749040"/>
    </source>
</evidence>
<feature type="transmembrane region" description="Helical" evidence="7">
    <location>
        <begin position="24"/>
        <end position="47"/>
    </location>
</feature>
<dbReference type="SUPFAM" id="SSF161098">
    <property type="entry name" value="MetI-like"/>
    <property type="match status" value="1"/>
</dbReference>
<dbReference type="InterPro" id="IPR000515">
    <property type="entry name" value="MetI-like"/>
</dbReference>
<dbReference type="RefSeq" id="WP_205357247.1">
    <property type="nucleotide sequence ID" value="NZ_JADKYB010000006.1"/>
</dbReference>
<feature type="transmembrane region" description="Helical" evidence="7">
    <location>
        <begin position="204"/>
        <end position="229"/>
    </location>
</feature>
<comment type="subcellular location">
    <subcellularLocation>
        <location evidence="1 7">Cell membrane</location>
        <topology evidence="1 7">Multi-pass membrane protein</topology>
    </subcellularLocation>
</comment>
<feature type="transmembrane region" description="Helical" evidence="7">
    <location>
        <begin position="262"/>
        <end position="281"/>
    </location>
</feature>
<evidence type="ECO:0000256" key="3">
    <source>
        <dbReference type="ARBA" id="ARBA00022475"/>
    </source>
</evidence>
<accession>A0ABS2TPW1</accession>
<evidence type="ECO:0000256" key="6">
    <source>
        <dbReference type="ARBA" id="ARBA00023136"/>
    </source>
</evidence>
<proteinExistence type="inferred from homology"/>
<evidence type="ECO:0000313" key="9">
    <source>
        <dbReference type="EMBL" id="MBM9505367.1"/>
    </source>
</evidence>
<organism evidence="9 10">
    <name type="scientific">Actinacidiphila acididurans</name>
    <dbReference type="NCBI Taxonomy" id="2784346"/>
    <lineage>
        <taxon>Bacteria</taxon>
        <taxon>Bacillati</taxon>
        <taxon>Actinomycetota</taxon>
        <taxon>Actinomycetes</taxon>
        <taxon>Kitasatosporales</taxon>
        <taxon>Streptomycetaceae</taxon>
        <taxon>Actinacidiphila</taxon>
    </lineage>
</organism>
<keyword evidence="2 7" id="KW-0813">Transport</keyword>
<protein>
    <submittedName>
        <fullName evidence="9">Carbohydrate ABC transporter permease</fullName>
    </submittedName>
</protein>
<keyword evidence="10" id="KW-1185">Reference proteome</keyword>
<keyword evidence="3" id="KW-1003">Cell membrane</keyword>
<dbReference type="PANTHER" id="PTHR43744">
    <property type="entry name" value="ABC TRANSPORTER PERMEASE PROTEIN MG189-RELATED-RELATED"/>
    <property type="match status" value="1"/>
</dbReference>
<dbReference type="Proteomes" id="UP000749040">
    <property type="component" value="Unassembled WGS sequence"/>
</dbReference>
<dbReference type="PROSITE" id="PS50928">
    <property type="entry name" value="ABC_TM1"/>
    <property type="match status" value="1"/>
</dbReference>
<evidence type="ECO:0000256" key="2">
    <source>
        <dbReference type="ARBA" id="ARBA00022448"/>
    </source>
</evidence>
<gene>
    <name evidence="9" type="ORF">ITX44_12580</name>
</gene>
<feature type="transmembrane region" description="Helical" evidence="7">
    <location>
        <begin position="124"/>
        <end position="143"/>
    </location>
</feature>
<dbReference type="PANTHER" id="PTHR43744:SF12">
    <property type="entry name" value="ABC TRANSPORTER PERMEASE PROTEIN MG189-RELATED"/>
    <property type="match status" value="1"/>
</dbReference>
<keyword evidence="6 7" id="KW-0472">Membrane</keyword>
<reference evidence="9 10" key="1">
    <citation type="submission" date="2021-01" db="EMBL/GenBank/DDBJ databases">
        <title>Streptomyces acididurans sp. nov., isolated from a peat swamp forest soil.</title>
        <authorList>
            <person name="Chantavorakit T."/>
            <person name="Duangmal K."/>
        </authorList>
    </citation>
    <scope>NUCLEOTIDE SEQUENCE [LARGE SCALE GENOMIC DNA]</scope>
    <source>
        <strain evidence="9 10">KK5PA1</strain>
    </source>
</reference>
<feature type="transmembrane region" description="Helical" evidence="7">
    <location>
        <begin position="93"/>
        <end position="112"/>
    </location>
</feature>
<keyword evidence="4 7" id="KW-0812">Transmembrane</keyword>
<feature type="domain" description="ABC transmembrane type-1" evidence="8">
    <location>
        <begin position="89"/>
        <end position="281"/>
    </location>
</feature>
<evidence type="ECO:0000256" key="4">
    <source>
        <dbReference type="ARBA" id="ARBA00022692"/>
    </source>
</evidence>
<evidence type="ECO:0000259" key="8">
    <source>
        <dbReference type="PROSITE" id="PS50928"/>
    </source>
</evidence>
<keyword evidence="5 7" id="KW-1133">Transmembrane helix</keyword>
<evidence type="ECO:0000256" key="1">
    <source>
        <dbReference type="ARBA" id="ARBA00004651"/>
    </source>
</evidence>
<evidence type="ECO:0000256" key="7">
    <source>
        <dbReference type="RuleBase" id="RU363032"/>
    </source>
</evidence>
<sequence>MATYSPQNRTLISSATLSRRKGKILYRTVLTVVLVLFTLVFLGPLYWMVTGGLKSASEVVANPPTYFPKHPKPGNYHTAWSDFTIPRLLFNTLYYAFGALLFQLIFDVAAAYAISKLRPIFGKLILGGMLATLMIPAAVLVVPQYMTVLDLPVLHVNLIGTPWAIWLPTVANGFNIFLLKRFFDSIPEDLMHAAAIDGAGPLRTLWSIVLPMSRPILGVVSIFAVVNVWKDFLWPMLVEPDPKKQPINIGINSLSQGIPENVIIAGLAIASVPTLLIFLLFQRNIMSGLTAGSLKG</sequence>
<dbReference type="CDD" id="cd06261">
    <property type="entry name" value="TM_PBP2"/>
    <property type="match status" value="1"/>
</dbReference>
<dbReference type="InterPro" id="IPR035906">
    <property type="entry name" value="MetI-like_sf"/>
</dbReference>
<evidence type="ECO:0000256" key="5">
    <source>
        <dbReference type="ARBA" id="ARBA00022989"/>
    </source>
</evidence>
<comment type="caution">
    <text evidence="9">The sequence shown here is derived from an EMBL/GenBank/DDBJ whole genome shotgun (WGS) entry which is preliminary data.</text>
</comment>
<name>A0ABS2TPW1_9ACTN</name>
<dbReference type="Gene3D" id="1.10.3720.10">
    <property type="entry name" value="MetI-like"/>
    <property type="match status" value="1"/>
</dbReference>